<organism evidence="1 2">
    <name type="scientific">Luteimonas vadosa</name>
    <dbReference type="NCBI Taxonomy" id="1165507"/>
    <lineage>
        <taxon>Bacteria</taxon>
        <taxon>Pseudomonadati</taxon>
        <taxon>Pseudomonadota</taxon>
        <taxon>Gammaproteobacteria</taxon>
        <taxon>Lysobacterales</taxon>
        <taxon>Lysobacteraceae</taxon>
        <taxon>Luteimonas</taxon>
    </lineage>
</organism>
<dbReference type="EMBL" id="BAABJY010000002">
    <property type="protein sequence ID" value="GAA4868381.1"/>
    <property type="molecule type" value="Genomic_DNA"/>
</dbReference>
<dbReference type="InterPro" id="IPR038116">
    <property type="entry name" value="TrpR-like_sf"/>
</dbReference>
<accession>A0ABP9E750</accession>
<dbReference type="Gene3D" id="1.10.1270.10">
    <property type="entry name" value="TrpR-like"/>
    <property type="match status" value="1"/>
</dbReference>
<dbReference type="PANTHER" id="PTHR40080">
    <property type="entry name" value="LMO1763 PROTEIN"/>
    <property type="match status" value="1"/>
</dbReference>
<dbReference type="Pfam" id="PF01371">
    <property type="entry name" value="Trp_repressor"/>
    <property type="match status" value="1"/>
</dbReference>
<protein>
    <submittedName>
        <fullName evidence="1">YerC/YecD family TrpR-related protein</fullName>
    </submittedName>
</protein>
<comment type="caution">
    <text evidence="1">The sequence shown here is derived from an EMBL/GenBank/DDBJ whole genome shotgun (WGS) entry which is preliminary data.</text>
</comment>
<evidence type="ECO:0000313" key="1">
    <source>
        <dbReference type="EMBL" id="GAA4868381.1"/>
    </source>
</evidence>
<dbReference type="NCBIfam" id="TIGR02531">
    <property type="entry name" value="yecD_yerC"/>
    <property type="match status" value="1"/>
</dbReference>
<evidence type="ECO:0000313" key="2">
    <source>
        <dbReference type="Proteomes" id="UP001501323"/>
    </source>
</evidence>
<dbReference type="InterPro" id="IPR010921">
    <property type="entry name" value="Trp_repressor/repl_initiator"/>
</dbReference>
<gene>
    <name evidence="1" type="ORF">GCM10023332_21140</name>
</gene>
<dbReference type="InterPro" id="IPR013368">
    <property type="entry name" value="YecD_YerC"/>
</dbReference>
<reference evidence="2" key="1">
    <citation type="journal article" date="2019" name="Int. J. Syst. Evol. Microbiol.">
        <title>The Global Catalogue of Microorganisms (GCM) 10K type strain sequencing project: providing services to taxonomists for standard genome sequencing and annotation.</title>
        <authorList>
            <consortium name="The Broad Institute Genomics Platform"/>
            <consortium name="The Broad Institute Genome Sequencing Center for Infectious Disease"/>
            <person name="Wu L."/>
            <person name="Ma J."/>
        </authorList>
    </citation>
    <scope>NUCLEOTIDE SEQUENCE [LARGE SCALE GENOMIC DNA]</scope>
    <source>
        <strain evidence="2">JCM 18392</strain>
    </source>
</reference>
<dbReference type="PIRSF" id="PIRSF012508">
    <property type="entry name" value="YerC"/>
    <property type="match status" value="1"/>
</dbReference>
<sequence length="89" mass="9625">MAAAFAALRTPAEVAAFLEDLCTPAELEAMADRWRVVPLILEGVPYREIHDRTLVSVTTIGRVARTLDQGAGGYAAALKRRHPRASASH</sequence>
<dbReference type="SUPFAM" id="SSF48295">
    <property type="entry name" value="TrpR-like"/>
    <property type="match status" value="1"/>
</dbReference>
<name>A0ABP9E750_9GAMM</name>
<dbReference type="Proteomes" id="UP001501323">
    <property type="component" value="Unassembled WGS sequence"/>
</dbReference>
<proteinExistence type="predicted"/>
<dbReference type="InterPro" id="IPR000831">
    <property type="entry name" value="Trp_repress"/>
</dbReference>
<keyword evidence="2" id="KW-1185">Reference proteome</keyword>
<dbReference type="PANTHER" id="PTHR40080:SF1">
    <property type="entry name" value="TRPR-LIKE PROTEIN YERC_YECD"/>
    <property type="match status" value="1"/>
</dbReference>